<dbReference type="GO" id="GO:0005813">
    <property type="term" value="C:centrosome"/>
    <property type="evidence" value="ECO:0007669"/>
    <property type="project" value="UniProtKB-SubCell"/>
</dbReference>
<name>L5JVX0_PTEAL</name>
<feature type="compositionally biased region" description="Basic and acidic residues" evidence="7">
    <location>
        <begin position="333"/>
        <end position="361"/>
    </location>
</feature>
<keyword evidence="2" id="KW-0963">Cytoplasm</keyword>
<feature type="compositionally biased region" description="Basic and acidic residues" evidence="7">
    <location>
        <begin position="1845"/>
        <end position="1860"/>
    </location>
</feature>
<evidence type="ECO:0000256" key="4">
    <source>
        <dbReference type="ARBA" id="ARBA00023054"/>
    </source>
</evidence>
<feature type="compositionally biased region" description="Basic and acidic residues" evidence="7">
    <location>
        <begin position="936"/>
        <end position="964"/>
    </location>
</feature>
<feature type="coiled-coil region" evidence="6">
    <location>
        <begin position="2654"/>
        <end position="2727"/>
    </location>
</feature>
<dbReference type="Proteomes" id="UP000010552">
    <property type="component" value="Unassembled WGS sequence"/>
</dbReference>
<feature type="coiled-coil region" evidence="6">
    <location>
        <begin position="1168"/>
        <end position="1213"/>
    </location>
</feature>
<dbReference type="InterPro" id="IPR028745">
    <property type="entry name" value="AKAP9/Pericentrin"/>
</dbReference>
<feature type="compositionally biased region" description="Low complexity" evidence="7">
    <location>
        <begin position="41"/>
        <end position="50"/>
    </location>
</feature>
<dbReference type="EMBL" id="KB031079">
    <property type="protein sequence ID" value="ELK03604.1"/>
    <property type="molecule type" value="Genomic_DNA"/>
</dbReference>
<feature type="compositionally biased region" description="Polar residues" evidence="7">
    <location>
        <begin position="1480"/>
        <end position="1496"/>
    </location>
</feature>
<feature type="domain" description="Pericentrin/AKAP-450 centrosomal targeting" evidence="8">
    <location>
        <begin position="2891"/>
        <end position="2969"/>
    </location>
</feature>
<evidence type="ECO:0000256" key="7">
    <source>
        <dbReference type="SAM" id="MobiDB-lite"/>
    </source>
</evidence>
<evidence type="ECO:0000256" key="3">
    <source>
        <dbReference type="ARBA" id="ARBA00022553"/>
    </source>
</evidence>
<reference evidence="10" key="1">
    <citation type="journal article" date="2013" name="Science">
        <title>Comparative analysis of bat genomes provides insight into the evolution of flight and immunity.</title>
        <authorList>
            <person name="Zhang G."/>
            <person name="Cowled C."/>
            <person name="Shi Z."/>
            <person name="Huang Z."/>
            <person name="Bishop-Lilly K.A."/>
            <person name="Fang X."/>
            <person name="Wynne J.W."/>
            <person name="Xiong Z."/>
            <person name="Baker M.L."/>
            <person name="Zhao W."/>
            <person name="Tachedjian M."/>
            <person name="Zhu Y."/>
            <person name="Zhou P."/>
            <person name="Jiang X."/>
            <person name="Ng J."/>
            <person name="Yang L."/>
            <person name="Wu L."/>
            <person name="Xiao J."/>
            <person name="Feng Y."/>
            <person name="Chen Y."/>
            <person name="Sun X."/>
            <person name="Zhang Y."/>
            <person name="Marsh G.A."/>
            <person name="Crameri G."/>
            <person name="Broder C.C."/>
            <person name="Frey K.G."/>
            <person name="Wang L.F."/>
            <person name="Wang J."/>
        </authorList>
    </citation>
    <scope>NUCLEOTIDE SEQUENCE [LARGE SCALE GENOMIC DNA]</scope>
</reference>
<feature type="coiled-coil region" evidence="6">
    <location>
        <begin position="415"/>
        <end position="464"/>
    </location>
</feature>
<evidence type="ECO:0000256" key="5">
    <source>
        <dbReference type="ARBA" id="ARBA00023212"/>
    </source>
</evidence>
<dbReference type="Pfam" id="PF10495">
    <property type="entry name" value="PACT_coil_coil"/>
    <property type="match status" value="1"/>
</dbReference>
<feature type="region of interest" description="Disordered" evidence="7">
    <location>
        <begin position="2975"/>
        <end position="3083"/>
    </location>
</feature>
<accession>L5JVX0</accession>
<dbReference type="GO" id="GO:0060090">
    <property type="term" value="F:molecular adaptor activity"/>
    <property type="evidence" value="ECO:0007669"/>
    <property type="project" value="InterPro"/>
</dbReference>
<comment type="subcellular location">
    <subcellularLocation>
        <location evidence="1">Cytoplasm</location>
        <location evidence="1">Cytoskeleton</location>
        <location evidence="1">Microtubule organizing center</location>
        <location evidence="1">Centrosome</location>
    </subcellularLocation>
</comment>
<dbReference type="GO" id="GO:0007165">
    <property type="term" value="P:signal transduction"/>
    <property type="evidence" value="ECO:0007669"/>
    <property type="project" value="InterPro"/>
</dbReference>
<dbReference type="GO" id="GO:0005737">
    <property type="term" value="C:cytoplasm"/>
    <property type="evidence" value="ECO:0007669"/>
    <property type="project" value="UniProtKB-ARBA"/>
</dbReference>
<dbReference type="eggNOG" id="ENOG502QV16">
    <property type="taxonomic scope" value="Eukaryota"/>
</dbReference>
<protein>
    <submittedName>
        <fullName evidence="9">Pericentrin</fullName>
    </submittedName>
</protein>
<dbReference type="InterPro" id="IPR019528">
    <property type="entry name" value="PACT_domain"/>
</dbReference>
<feature type="coiled-coil region" evidence="6">
    <location>
        <begin position="1752"/>
        <end position="1814"/>
    </location>
</feature>
<feature type="compositionally biased region" description="Polar residues" evidence="7">
    <location>
        <begin position="363"/>
        <end position="393"/>
    </location>
</feature>
<keyword evidence="3" id="KW-0597">Phosphoprotein</keyword>
<evidence type="ECO:0000256" key="1">
    <source>
        <dbReference type="ARBA" id="ARBA00004300"/>
    </source>
</evidence>
<feature type="compositionally biased region" description="Polar residues" evidence="7">
    <location>
        <begin position="1835"/>
        <end position="1844"/>
    </location>
</feature>
<feature type="region of interest" description="Disordered" evidence="7">
    <location>
        <begin position="1826"/>
        <end position="1891"/>
    </location>
</feature>
<feature type="region of interest" description="Disordered" evidence="7">
    <location>
        <begin position="1476"/>
        <end position="1516"/>
    </location>
</feature>
<feature type="region of interest" description="Disordered" evidence="7">
    <location>
        <begin position="927"/>
        <end position="979"/>
    </location>
</feature>
<keyword evidence="5" id="KW-0206">Cytoskeleton</keyword>
<keyword evidence="4 6" id="KW-0175">Coiled coil</keyword>
<feature type="compositionally biased region" description="Polar residues" evidence="7">
    <location>
        <begin position="84"/>
        <end position="93"/>
    </location>
</feature>
<feature type="coiled-coil region" evidence="6">
    <location>
        <begin position="1667"/>
        <end position="1694"/>
    </location>
</feature>
<evidence type="ECO:0000256" key="6">
    <source>
        <dbReference type="SAM" id="Coils"/>
    </source>
</evidence>
<feature type="compositionally biased region" description="Low complexity" evidence="7">
    <location>
        <begin position="965"/>
        <end position="979"/>
    </location>
</feature>
<sequence length="3083" mass="344379">MEDEQEQRRRKVEAGRAKLAQFRQRKTKGDCAHSKKKTAKGKSSAVAAPVPEERAVAPEGGALLGGGDARQSAACSGALDEAGATQQQDTEWQSSWQVPGVDLEVQPVSLGGGRCLSVSAETVNRHVNLKLLNRHGDETDGQQPTMAVQLQTQPAPPLELEALRLSLSHMHTARLELTQATLQKEKEAALTELRDTLSGRHAQELALLQSRWRLELELAREQHAREREELVRRRCQETAELEEKLQSEVEKNVQAVEILKRDWESERDLCLENLRKELSAQHQSEVDHLRSQFEKELAEQKAELEKTFQAKNQAEWCPLPLQAQQEAIAKELQEHVESEPRFAEDPERRDREEEGGGRLEVENPQTSRGELQTQSQEVQFESTGSDGQVLSESGAQPLAPASHAGELARLRQDFEQQQQRDKAQHESELEQLRLYFEKKLGDAEKNYQEALTVLQQRLRGARGESAPEPVALSAVLEEASGGEGRGRLDPPGLHLEQHEASLHAHTMLEESPQCQVAAQQEGDLAEIWMSEQRVGLSEEPGQDLAPMCLRAGGDTAVDVDTVVAARVLALEAEHKVKLSLLQTTLKAEVDLLKEENRRLCEKLQREVCLKEGQEKGKHKSVDGHQEELRQAEGQIRLLEQESREREAEWEATGAALQRDAEEQLSLRPWGLRRQAEADRQSVMDRLARRETEMRQLQEQQAAQILDLEGSLMEQQGRLRQLELGIPGDESPRCSQCGREPGGSLALTDRDQELTTLRLQEDCALQLMLAQNRFLEQRKEISEKFAAEQDAFLREAREKHASELQLLQDRHQQHIVSLRTDLEARHQADVRELKAAFEREQRALSDTRVAELQAKHAADIQALETRHLSSLDAVESRHLSEVQALRDEHRRALEQLRAELEEQLPQKCSCHHAVLTRELETLQRECDGELQSTKGCPRAEPRRAHQGESHSEKQGALRERKERPRPASAQAPSARPAESELASLQLQEKDAQILQILSLRREVEGRDLELETLQRRRDRENQEGTNLIAMLRSDVDLSHGQRMALQDALRRLLGLFGETLQAAVALRSRIGERVGLCLEDEHPPDARLGDPALTTAPAADELWPGPDGALPELDATLPACSELSSVAEVSSHVRESFLLSPERALECEEPVRGVYRSLGLAVDSLLDMVLDSARQLEEARQIHARLEKEFSCKDEEVAQVVREHRALLERLEEESVARTRLTLELHKAEGVIEGFKVEKAGLQEVLGQKEAAERDLVVQLESLSQQLQRATRQQAELEEENAGLWHQKDAAAAEAQAREAALRREVENASREQVESRRRCEKDRRALLAQVGALEAELEEQLSRQQATAVQASELCALRQQVESLDKHLRGQRQFMDEQAVEREHEREEFQQEIRRLEEQLRRAARPQPRIPSDGDIELLQEKLKEKSDEFDELVIKKELADRQVLIQEEEIKHLKETNADTRRKVAQLQEELEELRQDKVASQGQARSSPLLSTRRTAPEEDSGPSHPVGHCPERPEVPLEALQSTEVLDLKEQLEKIKDGLVSEDEALQLNVTSDVHSGRASTGGLEDESAAAQVADAGHPEVEELKSIIESLQEKQARLQKDRADEVEQLHEVIGRLQRELSLGAPVERGHSLSPAQDLRSELQCGLLCLQAEGAEAQAALQAELHAALAAKDALSQRLAEQERRHGRALEALQQRLRAVEAAATRRLAQLGSCAALQEAEAQGLASQVQEWEAALKAKDVEIAQRDLELEALSRRTAAHSAELEALQVAVARLRCSLEQTPLGTTHEPPKVQRLRAQCVRLSRRLQALNQRFLGCQEELDKQQAHGVPMSPSVETSSQEQVSRGDEAPCGEESEHNTGSRQPTGGDPQRPARDSLQPAGALVPAGHAGLPRRDGAVVALTLCQRQLESELLLLRQEMRLGAAQRGTAPGAMQDKEELLEDCKLRKVDLITQVKQLQENLNRLVHSMKFQNIETEEAKSRQPLDFSHVSEDGLSDSCSNSEGSDTPPPDDTLSVSEITWGLTGVFGNQGSWVRNEMPGVLPEEKADLRGTSLCLHVSSCGGTWDLTHSGGPGPLRDALGAGDLSSWSSPEVVRKDSTLELLPSLPVTPCSEALSQRSLDTSLGDRRSTSLLQADPWGLLCSPGGSATVKAPCWTETPSATDRTLSADHHVQRVAVEKDIEDFITTSLDSQDKSRSPPPVGLEGKLDRSGKCDDGTGCAETLDPGLGGREVPTASPAAPWPASGSSWWPLGAMEEQEVWPKHMEAVLQMVRDESRHILALSEYRGPPSALSKGEPSAPLERFPRRDQGLWEAVPALEKGEKDPSATCLDWREQFLQVVQEAFAKEREMLAAGLQPRLCGCDPGAPSALSQNLEKVAPEQGDLQEMSSEHLHLSDRSSLLSEIQALRAQLRRTHLQNQEKLQQLCAALTSTEARGSRREHQLRRQVELLAYKVEQEKCIASGLQKTLSEEQERANDARKLLAVEQSAVRALRAELCECRQDNERLLQSLGSVQREVLQLRSMLDSKENDLRAALQELEGARGDGRALQSRLEQEQLQHLQREAQSQQALGELRTSLEKQRAQNSRLSVALEDEQTAKDNLRKELQIESSRCEALLAQERGRLSALQHERLLTEQLSRRTQACAHPAAPASPALLQQLQDEKARGAELQAALEEAQQHTAQARELEAEARARCEELRREKERELELQRQRHEHKIQQLQRTARELQAGEAGCPASEAVRLQEQQQGLEKIRQQLLCAAGLLTSFVNQTVDRTMNDWMSSNEKAVTSLLRTLEELKSELSASGPSPRKMAAEDQAQLLDVLLKDNASLTQALRARPCRRRCLGLLQRPDRSARKRDRMALQSSPGRPDAGLPTPAAREEANAGNVKVEKLYLRCLRAESFRKALIYQKKYLLLLIGGFQDSEQETLSMIAHLGVFPSKADKITPPRPFTKFRTAVRVVIAISRLRFLVRKWQEVDRKGAVRGRAPRPGVPVPPRRRSPPETSESPPTRDVPCGHARNPVPRASPHRRDRSNPSPASRSERPLTASQDPERSLTEYIHHLETIQQRLGGVPPDRPSQKPCRQRTKQ</sequence>
<feature type="coiled-coil region" evidence="6">
    <location>
        <begin position="1584"/>
        <end position="1611"/>
    </location>
</feature>
<feature type="compositionally biased region" description="Low complexity" evidence="7">
    <location>
        <begin position="2235"/>
        <end position="2247"/>
    </location>
</feature>
<dbReference type="PANTHER" id="PTHR44981">
    <property type="entry name" value="PERICENTRIN-LIKE PROTEIN, ISOFORM F"/>
    <property type="match status" value="1"/>
</dbReference>
<proteinExistence type="predicted"/>
<feature type="region of interest" description="Disordered" evidence="7">
    <location>
        <begin position="333"/>
        <end position="393"/>
    </location>
</feature>
<organism evidence="9 10">
    <name type="scientific">Pteropus alecto</name>
    <name type="common">Black flying fox</name>
    <dbReference type="NCBI Taxonomy" id="9402"/>
    <lineage>
        <taxon>Eukaryota</taxon>
        <taxon>Metazoa</taxon>
        <taxon>Chordata</taxon>
        <taxon>Craniata</taxon>
        <taxon>Vertebrata</taxon>
        <taxon>Euteleostomi</taxon>
        <taxon>Mammalia</taxon>
        <taxon>Eutheria</taxon>
        <taxon>Laurasiatheria</taxon>
        <taxon>Chiroptera</taxon>
        <taxon>Yinpterochiroptera</taxon>
        <taxon>Pteropodoidea</taxon>
        <taxon>Pteropodidae</taxon>
        <taxon>Pteropodinae</taxon>
        <taxon>Pteropus</taxon>
    </lineage>
</organism>
<dbReference type="PANTHER" id="PTHR44981:SF3">
    <property type="entry name" value="PERICENTRIN"/>
    <property type="match status" value="1"/>
</dbReference>
<feature type="region of interest" description="Disordered" evidence="7">
    <location>
        <begin position="1977"/>
        <end position="2013"/>
    </location>
</feature>
<dbReference type="InParanoid" id="L5JVX0"/>
<evidence type="ECO:0000313" key="10">
    <source>
        <dbReference type="Proteomes" id="UP000010552"/>
    </source>
</evidence>
<feature type="region of interest" description="Disordered" evidence="7">
    <location>
        <begin position="2187"/>
        <end position="2247"/>
    </location>
</feature>
<evidence type="ECO:0000256" key="2">
    <source>
        <dbReference type="ARBA" id="ARBA00022490"/>
    </source>
</evidence>
<evidence type="ECO:0000259" key="8">
    <source>
        <dbReference type="Pfam" id="PF10495"/>
    </source>
</evidence>
<evidence type="ECO:0000313" key="9">
    <source>
        <dbReference type="EMBL" id="ELK03604.1"/>
    </source>
</evidence>
<feature type="coiled-coil region" evidence="6">
    <location>
        <begin position="2516"/>
        <end position="2617"/>
    </location>
</feature>
<feature type="region of interest" description="Disordered" evidence="7">
    <location>
        <begin position="1"/>
        <end position="93"/>
    </location>
</feature>
<feature type="coiled-coil region" evidence="6">
    <location>
        <begin position="1252"/>
        <end position="1354"/>
    </location>
</feature>
<dbReference type="STRING" id="9402.L5JVX0"/>
<dbReference type="FunCoup" id="L5JVX0">
    <property type="interactions" value="1682"/>
</dbReference>
<gene>
    <name evidence="9" type="ORF">PAL_GLEAN10002976</name>
</gene>
<feature type="region of interest" description="Disordered" evidence="7">
    <location>
        <begin position="2848"/>
        <end position="2878"/>
    </location>
</feature>
<feature type="coiled-coil region" evidence="6">
    <location>
        <begin position="1941"/>
        <end position="1975"/>
    </location>
</feature>
<keyword evidence="10" id="KW-1185">Reference proteome</keyword>
<feature type="compositionally biased region" description="Basic and acidic residues" evidence="7">
    <location>
        <begin position="2205"/>
        <end position="2215"/>
    </location>
</feature>
<feature type="compositionally biased region" description="Basic and acidic residues" evidence="7">
    <location>
        <begin position="3045"/>
        <end position="3058"/>
    </location>
</feature>
<feature type="coiled-coil region" evidence="6">
    <location>
        <begin position="582"/>
        <end position="648"/>
    </location>
</feature>